<dbReference type="KEGG" id="cpyr:CYJ47_03690"/>
<reference evidence="1" key="1">
    <citation type="submission" date="2017-12" db="EMBL/GenBank/DDBJ databases">
        <authorList>
            <person name="Thomas-White K."/>
            <person name="Wolfe A.J."/>
        </authorList>
    </citation>
    <scope>NUCLEOTIDE SEQUENCE</scope>
    <source>
        <strain evidence="1">UMB0763</strain>
    </source>
</reference>
<organism evidence="1 2">
    <name type="scientific">Corynebacterium pyruviciproducens</name>
    <dbReference type="NCBI Taxonomy" id="598660"/>
    <lineage>
        <taxon>Bacteria</taxon>
        <taxon>Bacillati</taxon>
        <taxon>Actinomycetota</taxon>
        <taxon>Actinomycetes</taxon>
        <taxon>Mycobacteriales</taxon>
        <taxon>Corynebacteriaceae</taxon>
        <taxon>Corynebacterium</taxon>
    </lineage>
</organism>
<reference evidence="1" key="2">
    <citation type="submission" date="2023-10" db="EMBL/GenBank/DDBJ databases">
        <authorList>
            <person name="Choi B."/>
        </authorList>
    </citation>
    <scope>NUCLEOTIDE SEQUENCE</scope>
    <source>
        <strain evidence="1">UMB0763</strain>
    </source>
</reference>
<dbReference type="Proteomes" id="UP000234560">
    <property type="component" value="Chromosome"/>
</dbReference>
<dbReference type="AlphaFoldDB" id="A0AAF1BSL4"/>
<accession>A0AAF1BSL4</accession>
<name>A0AAF1BSL4_9CORY</name>
<sequence>MTMKPDLPDITRAGWQRPAPIPLFSADNAGHLGIDGTARAYCGSVAATLGRWIVNTTISDLNRITGVCPACLAMATVEAEMIAQKTYRPVSLVAAMKDLERKDQKQKKVGK</sequence>
<protein>
    <submittedName>
        <fullName evidence="1">Uncharacterized protein</fullName>
    </submittedName>
</protein>
<proteinExistence type="predicted"/>
<evidence type="ECO:0000313" key="1">
    <source>
        <dbReference type="EMBL" id="WOT02883.1"/>
    </source>
</evidence>
<dbReference type="EMBL" id="CP136958">
    <property type="protein sequence ID" value="WOT02883.1"/>
    <property type="molecule type" value="Genomic_DNA"/>
</dbReference>
<evidence type="ECO:0000313" key="2">
    <source>
        <dbReference type="Proteomes" id="UP000234560"/>
    </source>
</evidence>
<dbReference type="RefSeq" id="WP_101678374.1">
    <property type="nucleotide sequence ID" value="NZ_CP136958.1"/>
</dbReference>
<gene>
    <name evidence="1" type="ORF">CYJ47_03690</name>
</gene>